<dbReference type="InterPro" id="IPR036390">
    <property type="entry name" value="WH_DNA-bd_sf"/>
</dbReference>
<protein>
    <submittedName>
        <fullName evidence="2">Metalloregulator ArsR/SmtB family transcription factor</fullName>
    </submittedName>
</protein>
<dbReference type="CDD" id="cd00090">
    <property type="entry name" value="HTH_ARSR"/>
    <property type="match status" value="1"/>
</dbReference>
<evidence type="ECO:0000313" key="2">
    <source>
        <dbReference type="EMBL" id="GAA4559972.1"/>
    </source>
</evidence>
<dbReference type="InterPro" id="IPR036388">
    <property type="entry name" value="WH-like_DNA-bd_sf"/>
</dbReference>
<dbReference type="EMBL" id="BAABGT010000122">
    <property type="protein sequence ID" value="GAA4559972.1"/>
    <property type="molecule type" value="Genomic_DNA"/>
</dbReference>
<evidence type="ECO:0000313" key="3">
    <source>
        <dbReference type="Proteomes" id="UP001501598"/>
    </source>
</evidence>
<dbReference type="SUPFAM" id="SSF46785">
    <property type="entry name" value="Winged helix' DNA-binding domain"/>
    <property type="match status" value="1"/>
</dbReference>
<dbReference type="PROSITE" id="PS50987">
    <property type="entry name" value="HTH_ARSR_2"/>
    <property type="match status" value="1"/>
</dbReference>
<gene>
    <name evidence="2" type="ORF">GCM10023175_68990</name>
</gene>
<dbReference type="PANTHER" id="PTHR38600">
    <property type="entry name" value="TRANSCRIPTIONAL REGULATORY PROTEIN"/>
    <property type="match status" value="1"/>
</dbReference>
<dbReference type="RefSeq" id="WP_345427602.1">
    <property type="nucleotide sequence ID" value="NZ_BAABGT010000122.1"/>
</dbReference>
<dbReference type="PANTHER" id="PTHR38600:SF1">
    <property type="entry name" value="TRANSCRIPTIONAL REGULATORY PROTEIN"/>
    <property type="match status" value="1"/>
</dbReference>
<feature type="domain" description="HTH arsR-type" evidence="1">
    <location>
        <begin position="1"/>
        <end position="90"/>
    </location>
</feature>
<evidence type="ECO:0000259" key="1">
    <source>
        <dbReference type="PROSITE" id="PS50987"/>
    </source>
</evidence>
<keyword evidence="3" id="KW-1185">Reference proteome</keyword>
<dbReference type="Proteomes" id="UP001501598">
    <property type="component" value="Unassembled WGS sequence"/>
</dbReference>
<dbReference type="Gene3D" id="1.10.10.10">
    <property type="entry name" value="Winged helix-like DNA-binding domain superfamily/Winged helix DNA-binding domain"/>
    <property type="match status" value="1"/>
</dbReference>
<comment type="caution">
    <text evidence="2">The sequence shown here is derived from an EMBL/GenBank/DDBJ whole genome shotgun (WGS) entry which is preliminary data.</text>
</comment>
<sequence>MSDAVYLALAHPVRRRVLQVLAGGPRTAGELAGEFAAELSRPAVAEHLAVLKKAGLVRDEPRGRHRHYRLTPEPLAEVADWLTPFERYWRRTLRDLAEFVEEEDV</sequence>
<accession>A0ABP8S3Z5</accession>
<organism evidence="2 3">
    <name type="scientific">Pseudonocardia xishanensis</name>
    <dbReference type="NCBI Taxonomy" id="630995"/>
    <lineage>
        <taxon>Bacteria</taxon>
        <taxon>Bacillati</taxon>
        <taxon>Actinomycetota</taxon>
        <taxon>Actinomycetes</taxon>
        <taxon>Pseudonocardiales</taxon>
        <taxon>Pseudonocardiaceae</taxon>
        <taxon>Pseudonocardia</taxon>
    </lineage>
</organism>
<dbReference type="InterPro" id="IPR011991">
    <property type="entry name" value="ArsR-like_HTH"/>
</dbReference>
<name>A0ABP8S3Z5_9PSEU</name>
<dbReference type="NCBIfam" id="NF033788">
    <property type="entry name" value="HTH_metalloreg"/>
    <property type="match status" value="1"/>
</dbReference>
<dbReference type="SMART" id="SM00418">
    <property type="entry name" value="HTH_ARSR"/>
    <property type="match status" value="1"/>
</dbReference>
<dbReference type="InterPro" id="IPR001845">
    <property type="entry name" value="HTH_ArsR_DNA-bd_dom"/>
</dbReference>
<dbReference type="Pfam" id="PF12840">
    <property type="entry name" value="HTH_20"/>
    <property type="match status" value="1"/>
</dbReference>
<reference evidence="3" key="1">
    <citation type="journal article" date="2019" name="Int. J. Syst. Evol. Microbiol.">
        <title>The Global Catalogue of Microorganisms (GCM) 10K type strain sequencing project: providing services to taxonomists for standard genome sequencing and annotation.</title>
        <authorList>
            <consortium name="The Broad Institute Genomics Platform"/>
            <consortium name="The Broad Institute Genome Sequencing Center for Infectious Disease"/>
            <person name="Wu L."/>
            <person name="Ma J."/>
        </authorList>
    </citation>
    <scope>NUCLEOTIDE SEQUENCE [LARGE SCALE GENOMIC DNA]</scope>
    <source>
        <strain evidence="3">JCM 17906</strain>
    </source>
</reference>
<dbReference type="PRINTS" id="PR00778">
    <property type="entry name" value="HTHARSR"/>
</dbReference>
<proteinExistence type="predicted"/>